<dbReference type="OrthoDB" id="3700072at2"/>
<reference evidence="1 2" key="1">
    <citation type="journal article" date="2009" name="Stand. Genomic Sci.">
        <title>Complete genome sequence of Actinosynnema mirum type strain (101).</title>
        <authorList>
            <person name="Land M."/>
            <person name="Lapidus A."/>
            <person name="Mayilraj S."/>
            <person name="Chen F."/>
            <person name="Copeland A."/>
            <person name="Del Rio T.G."/>
            <person name="Nolan M."/>
            <person name="Lucas S."/>
            <person name="Tice H."/>
            <person name="Cheng J.F."/>
            <person name="Chertkov O."/>
            <person name="Bruce D."/>
            <person name="Goodwin L."/>
            <person name="Pitluck S."/>
            <person name="Rohde M."/>
            <person name="Goker M."/>
            <person name="Pati A."/>
            <person name="Ivanova N."/>
            <person name="Mavromatis K."/>
            <person name="Chen A."/>
            <person name="Palaniappan K."/>
            <person name="Hauser L."/>
            <person name="Chang Y.J."/>
            <person name="Jeffries C.C."/>
            <person name="Brettin T."/>
            <person name="Detter J.C."/>
            <person name="Han C."/>
            <person name="Chain P."/>
            <person name="Tindall B.J."/>
            <person name="Bristow J."/>
            <person name="Eisen J.A."/>
            <person name="Markowitz V."/>
            <person name="Hugenholtz P."/>
            <person name="Kyrpides N.C."/>
            <person name="Klenk H.P."/>
        </authorList>
    </citation>
    <scope>NUCLEOTIDE SEQUENCE [LARGE SCALE GENOMIC DNA]</scope>
    <source>
        <strain evidence="2">ATCC 29888 / DSM 43827 / JCM 3225 / NBRC 14064 / NCIMB 13271 / NRRL B-12336 / IMRU 3971 / 101</strain>
    </source>
</reference>
<sequence length="77" mass="8306">MDVVVHPRFGDGARVDKDGAGRPRLVLDLGTGEVIFELNGEPGCVELAALFADRVADQALLFAARCRDLLDQSQTTH</sequence>
<dbReference type="EMBL" id="CP001630">
    <property type="protein sequence ID" value="ACU40158.1"/>
    <property type="molecule type" value="Genomic_DNA"/>
</dbReference>
<name>C6WJ82_ACTMD</name>
<evidence type="ECO:0000313" key="1">
    <source>
        <dbReference type="EMBL" id="ACU40158.1"/>
    </source>
</evidence>
<protein>
    <submittedName>
        <fullName evidence="1">Uncharacterized protein</fullName>
    </submittedName>
</protein>
<evidence type="ECO:0000313" key="2">
    <source>
        <dbReference type="Proteomes" id="UP000002213"/>
    </source>
</evidence>
<accession>C6WJ82</accession>
<keyword evidence="2" id="KW-1185">Reference proteome</keyword>
<organism evidence="1 2">
    <name type="scientific">Actinosynnema mirum (strain ATCC 29888 / DSM 43827 / JCM 3225 / NBRC 14064 / NCIMB 13271 / NRRL B-12336 / IMRU 3971 / 101)</name>
    <dbReference type="NCBI Taxonomy" id="446462"/>
    <lineage>
        <taxon>Bacteria</taxon>
        <taxon>Bacillati</taxon>
        <taxon>Actinomycetota</taxon>
        <taxon>Actinomycetes</taxon>
        <taxon>Pseudonocardiales</taxon>
        <taxon>Pseudonocardiaceae</taxon>
        <taxon>Actinosynnema</taxon>
    </lineage>
</organism>
<dbReference type="eggNOG" id="ENOG50323KW">
    <property type="taxonomic scope" value="Bacteria"/>
</dbReference>
<gene>
    <name evidence="1" type="ordered locus">Amir_6357</name>
</gene>
<dbReference type="KEGG" id="ami:Amir_6357"/>
<dbReference type="AlphaFoldDB" id="C6WJ82"/>
<dbReference type="HOGENOM" id="CLU_2630168_0_0_11"/>
<dbReference type="Proteomes" id="UP000002213">
    <property type="component" value="Chromosome"/>
</dbReference>
<proteinExistence type="predicted"/>